<evidence type="ECO:0000313" key="1">
    <source>
        <dbReference type="EMBL" id="KAK8210205.1"/>
    </source>
</evidence>
<comment type="caution">
    <text evidence="1">The sequence shown here is derived from an EMBL/GenBank/DDBJ whole genome shotgun (WGS) entry which is preliminary data.</text>
</comment>
<dbReference type="Proteomes" id="UP001320706">
    <property type="component" value="Unassembled WGS sequence"/>
</dbReference>
<sequence>MYAKFLPGPLGVLAFGGKSNVQIKTSTGRSQPPRFHRCLAEGSPARCEEDDVQTTQASYLTLQLCAADLRNHEMSIRGQDGMYRNIPCGKGD</sequence>
<keyword evidence="2" id="KW-1185">Reference proteome</keyword>
<reference evidence="1" key="1">
    <citation type="submission" date="2024-02" db="EMBL/GenBank/DDBJ databases">
        <title>Metagenome Assembled Genome of Zalaria obscura JY119.</title>
        <authorList>
            <person name="Vighnesh L."/>
            <person name="Jagadeeshwari U."/>
            <person name="Venkata Ramana C."/>
            <person name="Sasikala C."/>
        </authorList>
    </citation>
    <scope>NUCLEOTIDE SEQUENCE</scope>
    <source>
        <strain evidence="1">JY119</strain>
    </source>
</reference>
<dbReference type="EMBL" id="JAMKPW020000016">
    <property type="protein sequence ID" value="KAK8210205.1"/>
    <property type="molecule type" value="Genomic_DNA"/>
</dbReference>
<accession>A0ACC3SEZ9</accession>
<organism evidence="1 2">
    <name type="scientific">Zalaria obscura</name>
    <dbReference type="NCBI Taxonomy" id="2024903"/>
    <lineage>
        <taxon>Eukaryota</taxon>
        <taxon>Fungi</taxon>
        <taxon>Dikarya</taxon>
        <taxon>Ascomycota</taxon>
        <taxon>Pezizomycotina</taxon>
        <taxon>Dothideomycetes</taxon>
        <taxon>Dothideomycetidae</taxon>
        <taxon>Dothideales</taxon>
        <taxon>Zalariaceae</taxon>
        <taxon>Zalaria</taxon>
    </lineage>
</organism>
<protein>
    <submittedName>
        <fullName evidence="1">Uncharacterized protein</fullName>
    </submittedName>
</protein>
<proteinExistence type="predicted"/>
<name>A0ACC3SEZ9_9PEZI</name>
<gene>
    <name evidence="1" type="ORF">M8818_003693</name>
</gene>
<evidence type="ECO:0000313" key="2">
    <source>
        <dbReference type="Proteomes" id="UP001320706"/>
    </source>
</evidence>